<comment type="caution">
    <text evidence="2">The sequence shown here is derived from an EMBL/GenBank/DDBJ whole genome shotgun (WGS) entry which is preliminary data.</text>
</comment>
<evidence type="ECO:0000313" key="3">
    <source>
        <dbReference type="Proteomes" id="UP000012046"/>
    </source>
</evidence>
<proteinExistence type="predicted"/>
<feature type="domain" description="Mor transcription activator" evidence="1">
    <location>
        <begin position="7"/>
        <end position="112"/>
    </location>
</feature>
<dbReference type="InterPro" id="IPR052411">
    <property type="entry name" value="c-mor_Regulatory_Protein"/>
</dbReference>
<dbReference type="STRING" id="1129374.AJE_00015"/>
<gene>
    <name evidence="2" type="ORF">AJE_00015</name>
</gene>
<protein>
    <submittedName>
        <fullName evidence="2">Phage regulatory protein</fullName>
    </submittedName>
</protein>
<dbReference type="PATRIC" id="fig|1129374.4.peg.2"/>
<evidence type="ECO:0000259" key="1">
    <source>
        <dbReference type="Pfam" id="PF08765"/>
    </source>
</evidence>
<dbReference type="eggNOG" id="COG5566">
    <property type="taxonomic scope" value="Bacteria"/>
</dbReference>
<dbReference type="RefSeq" id="WP_008949096.1">
    <property type="nucleotide sequence ID" value="NZ_AHTH01000001.1"/>
</dbReference>
<dbReference type="InterPro" id="IPR014875">
    <property type="entry name" value="Mor_transcription_activator"/>
</dbReference>
<reference evidence="2 3" key="1">
    <citation type="journal article" date="2012" name="J. Bacteriol.">
        <title>Genome Sequence of Extracellular-Protease-Producing Alishewanella jeotgali Isolated from Traditional Korean Fermented Seafood.</title>
        <authorList>
            <person name="Jung J."/>
            <person name="Chun J."/>
            <person name="Park W."/>
        </authorList>
    </citation>
    <scope>NUCLEOTIDE SEQUENCE [LARGE SCALE GENOMIC DNA]</scope>
    <source>
        <strain evidence="2 3">KCTC 22429</strain>
    </source>
</reference>
<dbReference type="EMBL" id="AHTH01000001">
    <property type="protein sequence ID" value="EHR42703.1"/>
    <property type="molecule type" value="Genomic_DNA"/>
</dbReference>
<dbReference type="Proteomes" id="UP000012046">
    <property type="component" value="Unassembled WGS sequence"/>
</dbReference>
<dbReference type="AlphaFoldDB" id="H3Z9K2"/>
<accession>H3Z9K2</accession>
<dbReference type="SUPFAM" id="SSF46689">
    <property type="entry name" value="Homeodomain-like"/>
    <property type="match status" value="1"/>
</dbReference>
<dbReference type="InterPro" id="IPR009057">
    <property type="entry name" value="Homeodomain-like_sf"/>
</dbReference>
<sequence>MAKPDEKLAQFLVDLMVHTAELLKTELKIDDQQADALGYQLADTIRQVHGGSNIYMPKGVQMDAAIKKHGIINDFRGNNHAELARKYNCSEVYIYQVIRAYTLATRKTLQPGLFQDDENN</sequence>
<name>H3Z9K2_9ALTE</name>
<dbReference type="PANTHER" id="PTHR37812:SF1">
    <property type="entry name" value="MU-LIKE PROPHAGE FLUMU PROTEIN C"/>
    <property type="match status" value="1"/>
</dbReference>
<evidence type="ECO:0000313" key="2">
    <source>
        <dbReference type="EMBL" id="EHR42703.1"/>
    </source>
</evidence>
<dbReference type="Gene3D" id="1.10.10.60">
    <property type="entry name" value="Homeodomain-like"/>
    <property type="match status" value="1"/>
</dbReference>
<dbReference type="PANTHER" id="PTHR37812">
    <property type="entry name" value="MU-LIKE PROPHAGE FLUMU PROTEIN C"/>
    <property type="match status" value="1"/>
</dbReference>
<dbReference type="Pfam" id="PF08765">
    <property type="entry name" value="Mor"/>
    <property type="match status" value="1"/>
</dbReference>
<organism evidence="2 3">
    <name type="scientific">Alishewanella jeotgali KCTC 22429</name>
    <dbReference type="NCBI Taxonomy" id="1129374"/>
    <lineage>
        <taxon>Bacteria</taxon>
        <taxon>Pseudomonadati</taxon>
        <taxon>Pseudomonadota</taxon>
        <taxon>Gammaproteobacteria</taxon>
        <taxon>Alteromonadales</taxon>
        <taxon>Alteromonadaceae</taxon>
        <taxon>Alishewanella</taxon>
    </lineage>
</organism>
<keyword evidence="3" id="KW-1185">Reference proteome</keyword>